<dbReference type="PANTHER" id="PTHR45922">
    <property type="entry name" value="CLEAVAGE AND POLYADENYLATION SPECIFICITY FACTOR SUBUNIT 2"/>
    <property type="match status" value="1"/>
</dbReference>
<keyword evidence="8" id="KW-1185">Reference proteome</keyword>
<dbReference type="GO" id="GO:0003723">
    <property type="term" value="F:RNA binding"/>
    <property type="evidence" value="ECO:0007669"/>
    <property type="project" value="UniProtKB-KW"/>
</dbReference>
<accession>G8BR72</accession>
<name>G8BR72_TETPH</name>
<dbReference type="Pfam" id="PF13299">
    <property type="entry name" value="CPSF100_C"/>
    <property type="match status" value="1"/>
</dbReference>
<dbReference type="InterPro" id="IPR022712">
    <property type="entry name" value="Beta_Casp"/>
</dbReference>
<keyword evidence="2 4" id="KW-0507">mRNA processing</keyword>
<dbReference type="HOGENOM" id="CLU_002227_3_0_1"/>
<evidence type="ECO:0000256" key="3">
    <source>
        <dbReference type="ARBA" id="ARBA00023242"/>
    </source>
</evidence>
<proteinExistence type="inferred from homology"/>
<dbReference type="Pfam" id="PF16661">
    <property type="entry name" value="Lactamase_B_6"/>
    <property type="match status" value="1"/>
</dbReference>
<dbReference type="Gene3D" id="3.40.50.10890">
    <property type="match status" value="1"/>
</dbReference>
<dbReference type="InterPro" id="IPR036866">
    <property type="entry name" value="RibonucZ/Hydroxyglut_hydro"/>
</dbReference>
<evidence type="ECO:0000313" key="8">
    <source>
        <dbReference type="Proteomes" id="UP000005666"/>
    </source>
</evidence>
<dbReference type="AlphaFoldDB" id="G8BR72"/>
<evidence type="ECO:0000256" key="2">
    <source>
        <dbReference type="ARBA" id="ARBA00022664"/>
    </source>
</evidence>
<dbReference type="GO" id="GO:0006397">
    <property type="term" value="P:mRNA processing"/>
    <property type="evidence" value="ECO:0007669"/>
    <property type="project" value="UniProtKB-KW"/>
</dbReference>
<dbReference type="GO" id="GO:0005847">
    <property type="term" value="C:mRNA cleavage and polyadenylation specificity factor complex"/>
    <property type="evidence" value="ECO:0007669"/>
    <property type="project" value="EnsemblFungi"/>
</dbReference>
<dbReference type="STRING" id="1071381.G8BR72"/>
<dbReference type="OrthoDB" id="64353at2759"/>
<organism evidence="7 8">
    <name type="scientific">Tetrapisispora phaffii (strain ATCC 24235 / CBS 4417 / NBRC 1672 / NRRL Y-8282 / UCD 70-5)</name>
    <name type="common">Yeast</name>
    <name type="synonym">Fabospora phaffii</name>
    <dbReference type="NCBI Taxonomy" id="1071381"/>
    <lineage>
        <taxon>Eukaryota</taxon>
        <taxon>Fungi</taxon>
        <taxon>Dikarya</taxon>
        <taxon>Ascomycota</taxon>
        <taxon>Saccharomycotina</taxon>
        <taxon>Saccharomycetes</taxon>
        <taxon>Saccharomycetales</taxon>
        <taxon>Saccharomycetaceae</taxon>
        <taxon>Tetrapisispora</taxon>
    </lineage>
</organism>
<dbReference type="InterPro" id="IPR001279">
    <property type="entry name" value="Metallo-B-lactamas"/>
</dbReference>
<feature type="region of interest" description="Disordered" evidence="5">
    <location>
        <begin position="549"/>
        <end position="575"/>
    </location>
</feature>
<dbReference type="InterPro" id="IPR027075">
    <property type="entry name" value="CPSF2"/>
</dbReference>
<dbReference type="InterPro" id="IPR035639">
    <property type="entry name" value="CPSF2_MBL"/>
</dbReference>
<dbReference type="SMART" id="SM01027">
    <property type="entry name" value="Beta-Casp"/>
    <property type="match status" value="1"/>
</dbReference>
<gene>
    <name evidence="7" type="primary">TPHA0C00920</name>
    <name evidence="7" type="ordered locus">TPHA_0C00920</name>
</gene>
<dbReference type="RefSeq" id="XP_003684682.1">
    <property type="nucleotide sequence ID" value="XM_003684634.1"/>
</dbReference>
<sequence>MAYSVTCCDDGSGTTVGTLLKFDNVTILIDPAWYSNSVSYSDSVKYWSTIIPEVDLILLSQPTVRSLGAFALIYYNFYSHFISQIEVYSTLPVSNLGRTSTIELYVARGITGPYDSNEIDLEDIEKAFDMIQTIKYSQLVDLKSKFDGLTFVAHNSGVNVGGSIFCLMTYTEKLIYAPKWNHTRDMILSGASLLDSAGKPISALLGATALITDFSNFASTKSFKRKSKAFKDMLREGLYLNGSIVIPVEISSKFIDLLVQVQNYILDAKSQGQKTEPHILLVSYSRGRILTYAKSMLEWFSSTLTKSWESKDTASPFDLGNLLHVVTPKELKNYPGAKICFVSEVDLLINDVICRLSKLERTSVFLTSTNFEDSSVVSDMYSKWKLEKQNKKVEEGQSIIYSESISIRTSEEKVLKKKDLEAFTKEIETRREKRKDLIVALVNESKKNKGLTDMFRKNSALANTDIVEEGDDDDDDNDDDNDEVVPLHAIKTAVVYPVDTVISKTSLPKNKMFQFQPSRTKTDDYGIMVDYKMFLPEEDITESYNKKRAVESGNGEDDPYDVSESLKSYKRRRNGYSNDNVEPKISIDNIEYLETEKNPSKRKIIVPKVSVKCTFVFLNLESLVDQRSASVIWPSFKIRTMVLFGPPENQNKTLENIFKKKDIDMTLMPLNDVIYFSTTIKSLDISIDPELDELLKWQNIRDGHTVAHFTGRLIKEKAQNVKKLGKVTQDSLRTKLTLKPLENRSRVNTGISLSIGDIRLAEIKRKLTKEKYLAEFKGEGTLVVDNTVAVRKLNDGETIIEGPPSELYDVVKKSITEMLAKI</sequence>
<evidence type="ECO:0000259" key="6">
    <source>
        <dbReference type="SMART" id="SM01027"/>
    </source>
</evidence>
<evidence type="ECO:0000313" key="7">
    <source>
        <dbReference type="EMBL" id="CCE62248.1"/>
    </source>
</evidence>
<reference evidence="7 8" key="1">
    <citation type="journal article" date="2011" name="Proc. Natl. Acad. Sci. U.S.A.">
        <title>Evolutionary erosion of yeast sex chromosomes by mating-type switching accidents.</title>
        <authorList>
            <person name="Gordon J.L."/>
            <person name="Armisen D."/>
            <person name="Proux-Wera E."/>
            <person name="Oheigeartaigh S.S."/>
            <person name="Byrne K.P."/>
            <person name="Wolfe K.H."/>
        </authorList>
    </citation>
    <scope>NUCLEOTIDE SEQUENCE [LARGE SCALE GENOMIC DNA]</scope>
    <source>
        <strain evidence="8">ATCC 24235 / CBS 4417 / NBRC 1672 / NRRL Y-8282 / UCD 70-5</strain>
    </source>
</reference>
<dbReference type="OMA" id="QSRHNME"/>
<dbReference type="KEGG" id="tpf:TPHA_0C00920"/>
<dbReference type="GeneID" id="11535281"/>
<comment type="subcellular location">
    <subcellularLocation>
        <location evidence="1 4">Nucleus</location>
    </subcellularLocation>
</comment>
<dbReference type="PANTHER" id="PTHR45922:SF1">
    <property type="entry name" value="CLEAVAGE AND POLYADENYLATION SPECIFICITY FACTOR SUBUNIT 2"/>
    <property type="match status" value="1"/>
</dbReference>
<dbReference type="Gene3D" id="3.60.15.10">
    <property type="entry name" value="Ribonuclease Z/Hydroxyacylglutathione hydrolase-like"/>
    <property type="match status" value="1"/>
</dbReference>
<comment type="similarity">
    <text evidence="4">Belongs to the metallo-beta-lactamase superfamily. RNA-metabolizing metallo-beta-lactamase-like family. CPSF2/YSH1 subfamily.</text>
</comment>
<dbReference type="EMBL" id="HE612858">
    <property type="protein sequence ID" value="CCE62248.1"/>
    <property type="molecule type" value="Genomic_DNA"/>
</dbReference>
<dbReference type="eggNOG" id="KOG1135">
    <property type="taxonomic scope" value="Eukaryota"/>
</dbReference>
<dbReference type="InterPro" id="IPR025069">
    <property type="entry name" value="Cpsf2_C"/>
</dbReference>
<evidence type="ECO:0000256" key="5">
    <source>
        <dbReference type="SAM" id="MobiDB-lite"/>
    </source>
</evidence>
<feature type="domain" description="Beta-Casp" evidence="6">
    <location>
        <begin position="254"/>
        <end position="376"/>
    </location>
</feature>
<dbReference type="CDD" id="cd16293">
    <property type="entry name" value="CPSF2-like_MBL-fold"/>
    <property type="match status" value="1"/>
</dbReference>
<dbReference type="Proteomes" id="UP000005666">
    <property type="component" value="Chromosome 3"/>
</dbReference>
<protein>
    <recommendedName>
        <fullName evidence="4">Cleavage and polyadenylation specificity factor subunit 2</fullName>
    </recommendedName>
    <alternativeName>
        <fullName evidence="4">Cleavage and polyadenylation specificity factor 100 kDa subunit</fullName>
    </alternativeName>
</protein>
<evidence type="ECO:0000256" key="4">
    <source>
        <dbReference type="RuleBase" id="RU365006"/>
    </source>
</evidence>
<keyword evidence="3 4" id="KW-0539">Nucleus</keyword>
<evidence type="ECO:0000256" key="1">
    <source>
        <dbReference type="ARBA" id="ARBA00004123"/>
    </source>
</evidence>
<dbReference type="SUPFAM" id="SSF56281">
    <property type="entry name" value="Metallo-hydrolase/oxidoreductase"/>
    <property type="match status" value="1"/>
</dbReference>
<keyword evidence="4" id="KW-0694">RNA-binding</keyword>